<evidence type="ECO:0000259" key="2">
    <source>
        <dbReference type="SMART" id="SM00343"/>
    </source>
</evidence>
<reference evidence="3" key="1">
    <citation type="submission" date="2020-08" db="EMBL/GenBank/DDBJ databases">
        <title>Multicomponent nature underlies the extraordinary mechanical properties of spider dragline silk.</title>
        <authorList>
            <person name="Kono N."/>
            <person name="Nakamura H."/>
            <person name="Mori M."/>
            <person name="Yoshida Y."/>
            <person name="Ohtoshi R."/>
            <person name="Malay A.D."/>
            <person name="Moran D.A.P."/>
            <person name="Tomita M."/>
            <person name="Numata K."/>
            <person name="Arakawa K."/>
        </authorList>
    </citation>
    <scope>NUCLEOTIDE SEQUENCE</scope>
</reference>
<dbReference type="InterPro" id="IPR001878">
    <property type="entry name" value="Znf_CCHC"/>
</dbReference>
<dbReference type="AlphaFoldDB" id="A0A8X7BDR5"/>
<dbReference type="Pfam" id="PF07530">
    <property type="entry name" value="PRE_C2HC"/>
    <property type="match status" value="1"/>
</dbReference>
<feature type="region of interest" description="Disordered" evidence="1">
    <location>
        <begin position="254"/>
        <end position="297"/>
    </location>
</feature>
<dbReference type="GO" id="GO:0003676">
    <property type="term" value="F:nucleic acid binding"/>
    <property type="evidence" value="ECO:0007669"/>
    <property type="project" value="InterPro"/>
</dbReference>
<feature type="compositionally biased region" description="Polar residues" evidence="1">
    <location>
        <begin position="270"/>
        <end position="281"/>
    </location>
</feature>
<sequence>MVKDYNLIVQEINRKFPSTVNKMTRKYIKVQPGSVDDHRDITALLEARKAEHYVIDRLANRPIKIVIKGLPVDTDVADIEADLVQKGFAIEKVAQLRKFSTKAPLPIFMVEVRRTETAQDIYDAKNVCYLCVTIDPFRRKPGITQCYNCNYFNHSSKNCKMNSRCLKFGKNHRTGECNTKEKIEKPKCINCNKEGHVASLRSCSAFPKIKPKKGDANPSNNKTQNKANTLPKTRPVEANLSYASVCSGKINQKMAPQGITASHDQESHRPTTQSEGTSPPKTTLELISETSQHTLRN</sequence>
<evidence type="ECO:0000256" key="1">
    <source>
        <dbReference type="SAM" id="MobiDB-lite"/>
    </source>
</evidence>
<feature type="compositionally biased region" description="Polar residues" evidence="1">
    <location>
        <begin position="217"/>
        <end position="231"/>
    </location>
</feature>
<evidence type="ECO:0000313" key="3">
    <source>
        <dbReference type="EMBL" id="GFY27870.1"/>
    </source>
</evidence>
<accession>A0A8X7BDR5</accession>
<proteinExistence type="predicted"/>
<comment type="caution">
    <text evidence="3">The sequence shown here is derived from an EMBL/GenBank/DDBJ whole genome shotgun (WGS) entry which is preliminary data.</text>
</comment>
<name>A0A8X7BDR5_TRICX</name>
<gene>
    <name evidence="3" type="primary">ORF1_1</name>
    <name evidence="3" type="ORF">TNCV_243351</name>
</gene>
<organism evidence="3 4">
    <name type="scientific">Trichonephila clavipes</name>
    <name type="common">Golden silk orbweaver</name>
    <name type="synonym">Nephila clavipes</name>
    <dbReference type="NCBI Taxonomy" id="2585209"/>
    <lineage>
        <taxon>Eukaryota</taxon>
        <taxon>Metazoa</taxon>
        <taxon>Ecdysozoa</taxon>
        <taxon>Arthropoda</taxon>
        <taxon>Chelicerata</taxon>
        <taxon>Arachnida</taxon>
        <taxon>Araneae</taxon>
        <taxon>Araneomorphae</taxon>
        <taxon>Entelegynae</taxon>
        <taxon>Araneoidea</taxon>
        <taxon>Nephilidae</taxon>
        <taxon>Trichonephila</taxon>
    </lineage>
</organism>
<dbReference type="SMART" id="SM00343">
    <property type="entry name" value="ZnF_C2HC"/>
    <property type="match status" value="2"/>
</dbReference>
<dbReference type="GO" id="GO:0008270">
    <property type="term" value="F:zinc ion binding"/>
    <property type="evidence" value="ECO:0007669"/>
    <property type="project" value="InterPro"/>
</dbReference>
<feature type="domain" description="CCHC-type" evidence="2">
    <location>
        <begin position="187"/>
        <end position="205"/>
    </location>
</feature>
<evidence type="ECO:0000313" key="4">
    <source>
        <dbReference type="Proteomes" id="UP000887159"/>
    </source>
</evidence>
<dbReference type="InterPro" id="IPR006579">
    <property type="entry name" value="Pre_C2HC_dom"/>
</dbReference>
<feature type="region of interest" description="Disordered" evidence="1">
    <location>
        <begin position="209"/>
        <end position="234"/>
    </location>
</feature>
<protein>
    <submittedName>
        <fullName evidence="3">Nucleic-acid-binding protein from transposon X-element</fullName>
    </submittedName>
</protein>
<feature type="domain" description="CCHC-type" evidence="2">
    <location>
        <begin position="145"/>
        <end position="161"/>
    </location>
</feature>
<feature type="compositionally biased region" description="Polar residues" evidence="1">
    <location>
        <begin position="288"/>
        <end position="297"/>
    </location>
</feature>
<dbReference type="Proteomes" id="UP000887159">
    <property type="component" value="Unassembled WGS sequence"/>
</dbReference>
<dbReference type="EMBL" id="BMAU01021381">
    <property type="protein sequence ID" value="GFY27870.1"/>
    <property type="molecule type" value="Genomic_DNA"/>
</dbReference>
<keyword evidence="4" id="KW-1185">Reference proteome</keyword>